<keyword evidence="1" id="KW-1133">Transmembrane helix</keyword>
<keyword evidence="3" id="KW-1185">Reference proteome</keyword>
<protein>
    <recommendedName>
        <fullName evidence="4">DUF4178 domain-containing protein</fullName>
    </recommendedName>
</protein>
<keyword evidence="1" id="KW-0812">Transmembrane</keyword>
<proteinExistence type="predicted"/>
<sequence length="202" mass="22745">MSQLLFWPWSKWLTRTLIDEPVPLGSPTTVACTVHVPLREPYELSFSFVRRWEGEDIRDYLYGRGYFKRHWPVGDTVIPVSWSLTDVRSGRVIASGVEKNLQVSGWSQDSVYMHIASPKVPVGTYLFKAEVLGAIAPELRGVTPRLLLALPGHKASSTWQLTVVFWGALVSTLIIWPLILILGGFALWLARPQFIQSEAASR</sequence>
<evidence type="ECO:0008006" key="4">
    <source>
        <dbReference type="Google" id="ProtNLM"/>
    </source>
</evidence>
<name>A0ABV7RTF1_9GAMM</name>
<reference evidence="3" key="1">
    <citation type="journal article" date="2019" name="Int. J. Syst. Evol. Microbiol.">
        <title>The Global Catalogue of Microorganisms (GCM) 10K type strain sequencing project: providing services to taxonomists for standard genome sequencing and annotation.</title>
        <authorList>
            <consortium name="The Broad Institute Genomics Platform"/>
            <consortium name="The Broad Institute Genome Sequencing Center for Infectious Disease"/>
            <person name="Wu L."/>
            <person name="Ma J."/>
        </authorList>
    </citation>
    <scope>NUCLEOTIDE SEQUENCE [LARGE SCALE GENOMIC DNA]</scope>
    <source>
        <strain evidence="3">KCTC 42875</strain>
    </source>
</reference>
<gene>
    <name evidence="2" type="ORF">ACFOLC_13590</name>
</gene>
<evidence type="ECO:0000313" key="3">
    <source>
        <dbReference type="Proteomes" id="UP001595740"/>
    </source>
</evidence>
<dbReference type="EMBL" id="JBHRXK010000007">
    <property type="protein sequence ID" value="MFC3552038.1"/>
    <property type="molecule type" value="Genomic_DNA"/>
</dbReference>
<evidence type="ECO:0000256" key="1">
    <source>
        <dbReference type="SAM" id="Phobius"/>
    </source>
</evidence>
<keyword evidence="1" id="KW-0472">Membrane</keyword>
<accession>A0ABV7RTF1</accession>
<dbReference type="RefSeq" id="WP_386759807.1">
    <property type="nucleotide sequence ID" value="NZ_JBHRXK010000007.1"/>
</dbReference>
<organism evidence="2 3">
    <name type="scientific">Lysobacter cavernae</name>
    <dbReference type="NCBI Taxonomy" id="1685901"/>
    <lineage>
        <taxon>Bacteria</taxon>
        <taxon>Pseudomonadati</taxon>
        <taxon>Pseudomonadota</taxon>
        <taxon>Gammaproteobacteria</taxon>
        <taxon>Lysobacterales</taxon>
        <taxon>Lysobacteraceae</taxon>
        <taxon>Lysobacter</taxon>
    </lineage>
</organism>
<comment type="caution">
    <text evidence="2">The sequence shown here is derived from an EMBL/GenBank/DDBJ whole genome shotgun (WGS) entry which is preliminary data.</text>
</comment>
<feature type="transmembrane region" description="Helical" evidence="1">
    <location>
        <begin position="163"/>
        <end position="189"/>
    </location>
</feature>
<dbReference type="Proteomes" id="UP001595740">
    <property type="component" value="Unassembled WGS sequence"/>
</dbReference>
<evidence type="ECO:0000313" key="2">
    <source>
        <dbReference type="EMBL" id="MFC3552038.1"/>
    </source>
</evidence>